<dbReference type="Pfam" id="PF00231">
    <property type="entry name" value="ATP-synt"/>
    <property type="match status" value="1"/>
</dbReference>
<dbReference type="GO" id="GO:0046933">
    <property type="term" value="F:proton-transporting ATP synthase activity, rotational mechanism"/>
    <property type="evidence" value="ECO:0007669"/>
    <property type="project" value="InterPro"/>
</dbReference>
<accession>J9GB09</accession>
<protein>
    <submittedName>
        <fullName evidence="9">ATP synthase F1 subcomplex gamma subunit</fullName>
    </submittedName>
</protein>
<gene>
    <name evidence="9" type="ORF">EVA_07872</name>
</gene>
<keyword evidence="6" id="KW-0472">Membrane</keyword>
<comment type="subcellular location">
    <subcellularLocation>
        <location evidence="1">Membrane</location>
        <topology evidence="1">Peripheral membrane protein</topology>
    </subcellularLocation>
</comment>
<keyword evidence="7" id="KW-0139">CF(1)</keyword>
<dbReference type="GO" id="GO:0045259">
    <property type="term" value="C:proton-transporting ATP synthase complex"/>
    <property type="evidence" value="ECO:0007669"/>
    <property type="project" value="UniProtKB-KW"/>
</dbReference>
<keyword evidence="4" id="KW-0375">Hydrogen ion transport</keyword>
<evidence type="ECO:0000256" key="1">
    <source>
        <dbReference type="ARBA" id="ARBA00004170"/>
    </source>
</evidence>
<evidence type="ECO:0000256" key="6">
    <source>
        <dbReference type="ARBA" id="ARBA00023136"/>
    </source>
</evidence>
<evidence type="ECO:0000256" key="2">
    <source>
        <dbReference type="ARBA" id="ARBA00007681"/>
    </source>
</evidence>
<dbReference type="CDD" id="cd12151">
    <property type="entry name" value="F1-ATPase_gamma"/>
    <property type="match status" value="1"/>
</dbReference>
<evidence type="ECO:0000256" key="4">
    <source>
        <dbReference type="ARBA" id="ARBA00022781"/>
    </source>
</evidence>
<evidence type="ECO:0000256" key="7">
    <source>
        <dbReference type="ARBA" id="ARBA00023196"/>
    </source>
</evidence>
<dbReference type="PRINTS" id="PR00126">
    <property type="entry name" value="ATPASEGAMMA"/>
</dbReference>
<keyword evidence="3" id="KW-0813">Transport</keyword>
<keyword evidence="5" id="KW-0406">Ion transport</keyword>
<evidence type="ECO:0000313" key="9">
    <source>
        <dbReference type="EMBL" id="EJX04019.1"/>
    </source>
</evidence>
<dbReference type="SUPFAM" id="SSF52943">
    <property type="entry name" value="ATP synthase (F1-ATPase), gamma subunit"/>
    <property type="match status" value="1"/>
</dbReference>
<evidence type="ECO:0000256" key="5">
    <source>
        <dbReference type="ARBA" id="ARBA00023065"/>
    </source>
</evidence>
<name>J9GB09_9ZZZZ</name>
<sequence length="229" mass="24975">MDNTEFSSVFAKEASNEKYCYIVIAGDRGLAGGYNANLFKKVEEVSAGKDYVVLPIGKKAVEYFQRKGAEIVTDAFAEVADVSVADCYEIANLLSGEFKKGTFGHIQLCFTTFVSMLSQQPVDSCLLPLTDLAKTAPEDLTPEKRNLILYEPNSTEVFDAIVPEYLAGLIYGGVCESLASELAARRMAMEAATSNAEEMIDKLNLYYNRARQASITQEITEIVGGAEGI</sequence>
<dbReference type="Gene3D" id="1.10.287.80">
    <property type="entry name" value="ATP synthase, gamma subunit, helix hairpin domain"/>
    <property type="match status" value="1"/>
</dbReference>
<evidence type="ECO:0000256" key="3">
    <source>
        <dbReference type="ARBA" id="ARBA00022448"/>
    </source>
</evidence>
<dbReference type="Gene3D" id="3.40.1380.10">
    <property type="match status" value="1"/>
</dbReference>
<dbReference type="AlphaFoldDB" id="J9GB09"/>
<comment type="caution">
    <text evidence="9">The sequence shown here is derived from an EMBL/GenBank/DDBJ whole genome shotgun (WGS) entry which is preliminary data.</text>
</comment>
<dbReference type="PANTHER" id="PTHR11693">
    <property type="entry name" value="ATP SYNTHASE GAMMA CHAIN"/>
    <property type="match status" value="1"/>
</dbReference>
<keyword evidence="8" id="KW-0066">ATP synthesis</keyword>
<dbReference type="InterPro" id="IPR035968">
    <property type="entry name" value="ATP_synth_F1_ATPase_gsu"/>
</dbReference>
<proteinExistence type="inferred from homology"/>
<dbReference type="EMBL" id="AMCI01001948">
    <property type="protein sequence ID" value="EJX04019.1"/>
    <property type="molecule type" value="Genomic_DNA"/>
</dbReference>
<dbReference type="PANTHER" id="PTHR11693:SF22">
    <property type="entry name" value="ATP SYNTHASE SUBUNIT GAMMA, MITOCHONDRIAL"/>
    <property type="match status" value="1"/>
</dbReference>
<organism evidence="9">
    <name type="scientific">gut metagenome</name>
    <dbReference type="NCBI Taxonomy" id="749906"/>
    <lineage>
        <taxon>unclassified sequences</taxon>
        <taxon>metagenomes</taxon>
        <taxon>organismal metagenomes</taxon>
    </lineage>
</organism>
<comment type="similarity">
    <text evidence="2">Belongs to the ATPase gamma chain family.</text>
</comment>
<evidence type="ECO:0000256" key="8">
    <source>
        <dbReference type="ARBA" id="ARBA00023310"/>
    </source>
</evidence>
<reference evidence="9" key="1">
    <citation type="journal article" date="2012" name="PLoS ONE">
        <title>Gene sets for utilization of primary and secondary nutrition supplies in the distal gut of endangered iberian lynx.</title>
        <authorList>
            <person name="Alcaide M."/>
            <person name="Messina E."/>
            <person name="Richter M."/>
            <person name="Bargiela R."/>
            <person name="Peplies J."/>
            <person name="Huws S.A."/>
            <person name="Newbold C.J."/>
            <person name="Golyshin P.N."/>
            <person name="Simon M.A."/>
            <person name="Lopez G."/>
            <person name="Yakimov M.M."/>
            <person name="Ferrer M."/>
        </authorList>
    </citation>
    <scope>NUCLEOTIDE SEQUENCE</scope>
</reference>
<dbReference type="InterPro" id="IPR000131">
    <property type="entry name" value="ATP_synth_F1_gsu"/>
</dbReference>
<dbReference type="NCBIfam" id="TIGR01146">
    <property type="entry name" value="ATPsyn_F1gamma"/>
    <property type="match status" value="1"/>
</dbReference>